<keyword evidence="6 7" id="KW-0472">Membrane</keyword>
<evidence type="ECO:0000256" key="4">
    <source>
        <dbReference type="ARBA" id="ARBA00022692"/>
    </source>
</evidence>
<dbReference type="Pfam" id="PF00528">
    <property type="entry name" value="BPD_transp_1"/>
    <property type="match status" value="1"/>
</dbReference>
<evidence type="ECO:0000256" key="3">
    <source>
        <dbReference type="ARBA" id="ARBA00022475"/>
    </source>
</evidence>
<organism evidence="9 10">
    <name type="scientific">Roseococcus pinisoli</name>
    <dbReference type="NCBI Taxonomy" id="2835040"/>
    <lineage>
        <taxon>Bacteria</taxon>
        <taxon>Pseudomonadati</taxon>
        <taxon>Pseudomonadota</taxon>
        <taxon>Alphaproteobacteria</taxon>
        <taxon>Acetobacterales</taxon>
        <taxon>Roseomonadaceae</taxon>
        <taxon>Roseococcus</taxon>
    </lineage>
</organism>
<evidence type="ECO:0000256" key="5">
    <source>
        <dbReference type="ARBA" id="ARBA00022989"/>
    </source>
</evidence>
<sequence length="301" mass="32563">MAEARAGKWPGGRAEALAAWALALPALILMILMLLGPVVAVLLLSFTGWSLGDAEMEWIGLGNYEQLAADPVFWTSLRNTLIYVGVSVPATVGLGLGAALLVESVGRFRSFYRAAYFLPVASTLLAMALVWEFMFHPTVGFVNQALRTLGLPVTDWLNNPDVALLAIAVIGVWQNLGLAMVLFVAGLQGVPKDLYEALALDGADGAWERFRRVTWPMLGPALVFVVAITAIRSFQVFDTVAVLTEGGPNKSTEVLLYTMVQEGFRFLRTAYGAAITVVFLVFTLAITVAQTVILDRRAHYG</sequence>
<comment type="caution">
    <text evidence="9">The sequence shown here is derived from an EMBL/GenBank/DDBJ whole genome shotgun (WGS) entry which is preliminary data.</text>
</comment>
<dbReference type="EMBL" id="JAHCDA010000004">
    <property type="protein sequence ID" value="MBS7813110.1"/>
    <property type="molecule type" value="Genomic_DNA"/>
</dbReference>
<feature type="transmembrane region" description="Helical" evidence="7">
    <location>
        <begin position="21"/>
        <end position="46"/>
    </location>
</feature>
<evidence type="ECO:0000256" key="7">
    <source>
        <dbReference type="RuleBase" id="RU363032"/>
    </source>
</evidence>
<comment type="similarity">
    <text evidence="7">Belongs to the binding-protein-dependent transport system permease family.</text>
</comment>
<dbReference type="PROSITE" id="PS50928">
    <property type="entry name" value="ABC_TM1"/>
    <property type="match status" value="1"/>
</dbReference>
<keyword evidence="2 7" id="KW-0813">Transport</keyword>
<protein>
    <submittedName>
        <fullName evidence="9">Sugar ABC transporter permease</fullName>
    </submittedName>
</protein>
<dbReference type="SUPFAM" id="SSF161098">
    <property type="entry name" value="MetI-like"/>
    <property type="match status" value="1"/>
</dbReference>
<keyword evidence="3" id="KW-1003">Cell membrane</keyword>
<proteinExistence type="inferred from homology"/>
<dbReference type="InterPro" id="IPR000515">
    <property type="entry name" value="MetI-like"/>
</dbReference>
<dbReference type="RefSeq" id="WP_213671809.1">
    <property type="nucleotide sequence ID" value="NZ_JAHCDA010000004.1"/>
</dbReference>
<dbReference type="CDD" id="cd06261">
    <property type="entry name" value="TM_PBP2"/>
    <property type="match status" value="1"/>
</dbReference>
<dbReference type="PANTHER" id="PTHR30193">
    <property type="entry name" value="ABC TRANSPORTER PERMEASE PROTEIN"/>
    <property type="match status" value="1"/>
</dbReference>
<evidence type="ECO:0000256" key="2">
    <source>
        <dbReference type="ARBA" id="ARBA00022448"/>
    </source>
</evidence>
<feature type="transmembrane region" description="Helical" evidence="7">
    <location>
        <begin position="81"/>
        <end position="102"/>
    </location>
</feature>
<dbReference type="InterPro" id="IPR035906">
    <property type="entry name" value="MetI-like_sf"/>
</dbReference>
<feature type="transmembrane region" description="Helical" evidence="7">
    <location>
        <begin position="270"/>
        <end position="294"/>
    </location>
</feature>
<feature type="transmembrane region" description="Helical" evidence="7">
    <location>
        <begin position="114"/>
        <end position="134"/>
    </location>
</feature>
<dbReference type="Proteomes" id="UP000766336">
    <property type="component" value="Unassembled WGS sequence"/>
</dbReference>
<evidence type="ECO:0000256" key="6">
    <source>
        <dbReference type="ARBA" id="ARBA00023136"/>
    </source>
</evidence>
<dbReference type="Gene3D" id="1.10.3720.10">
    <property type="entry name" value="MetI-like"/>
    <property type="match status" value="1"/>
</dbReference>
<reference evidence="9 10" key="1">
    <citation type="submission" date="2021-05" db="EMBL/GenBank/DDBJ databases">
        <title>Roseococcus sp. XZZS9, whole genome shotgun sequencing project.</title>
        <authorList>
            <person name="Zhao G."/>
            <person name="Shen L."/>
        </authorList>
    </citation>
    <scope>NUCLEOTIDE SEQUENCE [LARGE SCALE GENOMIC DNA]</scope>
    <source>
        <strain evidence="9 10">XZZS9</strain>
    </source>
</reference>
<evidence type="ECO:0000313" key="10">
    <source>
        <dbReference type="Proteomes" id="UP000766336"/>
    </source>
</evidence>
<evidence type="ECO:0000313" key="9">
    <source>
        <dbReference type="EMBL" id="MBS7813110.1"/>
    </source>
</evidence>
<evidence type="ECO:0000256" key="1">
    <source>
        <dbReference type="ARBA" id="ARBA00004651"/>
    </source>
</evidence>
<comment type="subcellular location">
    <subcellularLocation>
        <location evidence="1 7">Cell membrane</location>
        <topology evidence="1 7">Multi-pass membrane protein</topology>
    </subcellularLocation>
</comment>
<keyword evidence="5 7" id="KW-1133">Transmembrane helix</keyword>
<keyword evidence="10" id="KW-1185">Reference proteome</keyword>
<dbReference type="InterPro" id="IPR051393">
    <property type="entry name" value="ABC_transporter_permease"/>
</dbReference>
<feature type="domain" description="ABC transmembrane type-1" evidence="8">
    <location>
        <begin position="77"/>
        <end position="290"/>
    </location>
</feature>
<dbReference type="PANTHER" id="PTHR30193:SF37">
    <property type="entry name" value="INNER MEMBRANE ABC TRANSPORTER PERMEASE PROTEIN YCJO"/>
    <property type="match status" value="1"/>
</dbReference>
<feature type="transmembrane region" description="Helical" evidence="7">
    <location>
        <begin position="162"/>
        <end position="185"/>
    </location>
</feature>
<accession>A0ABS5QJK9</accession>
<keyword evidence="4 7" id="KW-0812">Transmembrane</keyword>
<name>A0ABS5QJK9_9PROT</name>
<gene>
    <name evidence="9" type="ORF">KHU32_19350</name>
</gene>
<feature type="transmembrane region" description="Helical" evidence="7">
    <location>
        <begin position="217"/>
        <end position="237"/>
    </location>
</feature>
<evidence type="ECO:0000259" key="8">
    <source>
        <dbReference type="PROSITE" id="PS50928"/>
    </source>
</evidence>